<dbReference type="PROSITE" id="PS01155">
    <property type="entry name" value="ENDONUCLEASE_III_2"/>
    <property type="match status" value="1"/>
</dbReference>
<evidence type="ECO:0000256" key="8">
    <source>
        <dbReference type="ARBA" id="ARBA00022723"/>
    </source>
</evidence>
<evidence type="ECO:0000256" key="5">
    <source>
        <dbReference type="ARBA" id="ARBA00012045"/>
    </source>
</evidence>
<evidence type="ECO:0000256" key="11">
    <source>
        <dbReference type="ARBA" id="ARBA00023004"/>
    </source>
</evidence>
<feature type="domain" description="Nudix hydrolase" evidence="15">
    <location>
        <begin position="278"/>
        <end position="409"/>
    </location>
</feature>
<dbReference type="NCBIfam" id="TIGR01084">
    <property type="entry name" value="mutY"/>
    <property type="match status" value="1"/>
</dbReference>
<dbReference type="InterPro" id="IPR020084">
    <property type="entry name" value="NUDIX_hydrolase_CS"/>
</dbReference>
<proteinExistence type="inferred from homology"/>
<gene>
    <name evidence="16" type="ORF">EDC27_1713</name>
</gene>
<evidence type="ECO:0000256" key="2">
    <source>
        <dbReference type="ARBA" id="ARBA00001966"/>
    </source>
</evidence>
<dbReference type="EMBL" id="RJVA01000012">
    <property type="protein sequence ID" value="ROQ92042.1"/>
    <property type="molecule type" value="Genomic_DNA"/>
</dbReference>
<keyword evidence="9" id="KW-0227">DNA damage</keyword>
<dbReference type="InterPro" id="IPR003651">
    <property type="entry name" value="Endonuclease3_FeS-loop_motif"/>
</dbReference>
<keyword evidence="10" id="KW-0378">Hydrolase</keyword>
<evidence type="ECO:0000256" key="7">
    <source>
        <dbReference type="ARBA" id="ARBA00022485"/>
    </source>
</evidence>
<dbReference type="Gene3D" id="1.10.1670.10">
    <property type="entry name" value="Helix-hairpin-Helix base-excision DNA repair enzymes (C-terminal)"/>
    <property type="match status" value="1"/>
</dbReference>
<comment type="similarity">
    <text evidence="4">Belongs to the Nth/MutY family.</text>
</comment>
<keyword evidence="17" id="KW-1185">Reference proteome</keyword>
<keyword evidence="12" id="KW-0411">Iron-sulfur</keyword>
<evidence type="ECO:0000259" key="15">
    <source>
        <dbReference type="PROSITE" id="PS51462"/>
    </source>
</evidence>
<dbReference type="InterPro" id="IPR023170">
    <property type="entry name" value="HhH_base_excis_C"/>
</dbReference>
<dbReference type="GO" id="GO:0006284">
    <property type="term" value="P:base-excision repair"/>
    <property type="evidence" value="ECO:0007669"/>
    <property type="project" value="InterPro"/>
</dbReference>
<dbReference type="InterPro" id="IPR004036">
    <property type="entry name" value="Endonuclease-III-like_CS2"/>
</dbReference>
<reference evidence="16 17" key="1">
    <citation type="submission" date="2018-11" db="EMBL/GenBank/DDBJ databases">
        <title>Genomic Encyclopedia of Type Strains, Phase IV (KMG-IV): sequencing the most valuable type-strain genomes for metagenomic binning, comparative biology and taxonomic classification.</title>
        <authorList>
            <person name="Goeker M."/>
        </authorList>
    </citation>
    <scope>NUCLEOTIDE SEQUENCE [LARGE SCALE GENOMIC DNA]</scope>
    <source>
        <strain evidence="16 17">DSM 22027</strain>
    </source>
</reference>
<dbReference type="InterPro" id="IPR003265">
    <property type="entry name" value="HhH-GPD_domain"/>
</dbReference>
<dbReference type="InterPro" id="IPR011257">
    <property type="entry name" value="DNA_glycosylase"/>
</dbReference>
<dbReference type="SMART" id="SM00525">
    <property type="entry name" value="FES"/>
    <property type="match status" value="1"/>
</dbReference>
<dbReference type="GO" id="GO:0000701">
    <property type="term" value="F:purine-specific mismatch base pair DNA N-glycosylase activity"/>
    <property type="evidence" value="ECO:0007669"/>
    <property type="project" value="UniProtKB-EC"/>
</dbReference>
<dbReference type="CDD" id="cd03425">
    <property type="entry name" value="NUDIX_MutT_NudA_like"/>
    <property type="match status" value="1"/>
</dbReference>
<comment type="function">
    <text evidence="3">Adenine glycosylase active on G-A mispairs. MutY also corrects error-prone DNA synthesis past GO lesions which are due to the oxidatively damaged form of guanine: 7,8-dihydro-8-oxoguanine (8-oxo-dGTP).</text>
</comment>
<dbReference type="PROSITE" id="PS51462">
    <property type="entry name" value="NUDIX"/>
    <property type="match status" value="1"/>
</dbReference>
<name>A0A3N1ULD9_9BACT</name>
<dbReference type="PANTHER" id="PTHR42944:SF1">
    <property type="entry name" value="ADENINE DNA GLYCOSYLASE"/>
    <property type="match status" value="1"/>
</dbReference>
<dbReference type="AlphaFoldDB" id="A0A3N1ULD9"/>
<evidence type="ECO:0000256" key="6">
    <source>
        <dbReference type="ARBA" id="ARBA00022023"/>
    </source>
</evidence>
<dbReference type="InterPro" id="IPR029119">
    <property type="entry name" value="MutY_C"/>
</dbReference>
<evidence type="ECO:0000256" key="3">
    <source>
        <dbReference type="ARBA" id="ARBA00002933"/>
    </source>
</evidence>
<evidence type="ECO:0000256" key="10">
    <source>
        <dbReference type="ARBA" id="ARBA00022801"/>
    </source>
</evidence>
<evidence type="ECO:0000313" key="16">
    <source>
        <dbReference type="EMBL" id="ROQ92042.1"/>
    </source>
</evidence>
<organism evidence="16 17">
    <name type="scientific">Desulfosoma caldarium</name>
    <dbReference type="NCBI Taxonomy" id="610254"/>
    <lineage>
        <taxon>Bacteria</taxon>
        <taxon>Pseudomonadati</taxon>
        <taxon>Thermodesulfobacteriota</taxon>
        <taxon>Syntrophobacteria</taxon>
        <taxon>Syntrophobacterales</taxon>
        <taxon>Syntrophobacteraceae</taxon>
        <taxon>Desulfosoma</taxon>
    </lineage>
</organism>
<evidence type="ECO:0000256" key="12">
    <source>
        <dbReference type="ARBA" id="ARBA00023014"/>
    </source>
</evidence>
<dbReference type="InterPro" id="IPR044298">
    <property type="entry name" value="MIG/MutY"/>
</dbReference>
<comment type="caution">
    <text evidence="16">The sequence shown here is derived from an EMBL/GenBank/DDBJ whole genome shotgun (WGS) entry which is preliminary data.</text>
</comment>
<dbReference type="Gene3D" id="3.90.79.10">
    <property type="entry name" value="Nucleoside Triphosphate Pyrophosphohydrolase"/>
    <property type="match status" value="1"/>
</dbReference>
<evidence type="ECO:0000256" key="9">
    <source>
        <dbReference type="ARBA" id="ARBA00022763"/>
    </source>
</evidence>
<dbReference type="InterPro" id="IPR004035">
    <property type="entry name" value="Endouclease-III_FeS-bd_BS"/>
</dbReference>
<dbReference type="InterPro" id="IPR005760">
    <property type="entry name" value="A/G_AdeGlyc_MutY"/>
</dbReference>
<keyword evidence="14" id="KW-0326">Glycosidase</keyword>
<keyword evidence="11" id="KW-0408">Iron</keyword>
<dbReference type="Pfam" id="PF14815">
    <property type="entry name" value="NUDIX_4"/>
    <property type="match status" value="1"/>
</dbReference>
<dbReference type="EC" id="3.2.2.31" evidence="5"/>
<dbReference type="GO" id="GO:0032357">
    <property type="term" value="F:oxidized purine DNA binding"/>
    <property type="evidence" value="ECO:0007669"/>
    <property type="project" value="TreeGrafter"/>
</dbReference>
<dbReference type="Gene3D" id="1.10.340.30">
    <property type="entry name" value="Hypothetical protein, domain 2"/>
    <property type="match status" value="1"/>
</dbReference>
<dbReference type="GO" id="GO:0034039">
    <property type="term" value="F:8-oxo-7,8-dihydroguanine DNA N-glycosylase activity"/>
    <property type="evidence" value="ECO:0007669"/>
    <property type="project" value="TreeGrafter"/>
</dbReference>
<protein>
    <recommendedName>
        <fullName evidence="6">Adenine DNA glycosylase</fullName>
        <ecNumber evidence="5">3.2.2.31</ecNumber>
    </recommendedName>
</protein>
<dbReference type="SMART" id="SM00478">
    <property type="entry name" value="ENDO3c"/>
    <property type="match status" value="1"/>
</dbReference>
<dbReference type="CDD" id="cd00056">
    <property type="entry name" value="ENDO3c"/>
    <property type="match status" value="1"/>
</dbReference>
<dbReference type="PANTHER" id="PTHR42944">
    <property type="entry name" value="ADENINE DNA GLYCOSYLASE"/>
    <property type="match status" value="1"/>
</dbReference>
<evidence type="ECO:0000313" key="17">
    <source>
        <dbReference type="Proteomes" id="UP000276223"/>
    </source>
</evidence>
<keyword evidence="13" id="KW-0234">DNA repair</keyword>
<dbReference type="GO" id="GO:0046872">
    <property type="term" value="F:metal ion binding"/>
    <property type="evidence" value="ECO:0007669"/>
    <property type="project" value="UniProtKB-KW"/>
</dbReference>
<dbReference type="InterPro" id="IPR015797">
    <property type="entry name" value="NUDIX_hydrolase-like_dom_sf"/>
</dbReference>
<sequence length="414" mass="46644">MLQHGWRQKSTHGLSRTVHAQIFSRRWRMLNLFAEDEKPMPKASDTGTFDPQDSRNACIGPALVTWFLGHQRPLPWRRHYDPYAVWISEIMLQQTQMSKVVPYFERWMKRFPNVQAVAEAPLDALLQAWEGLGYYRRVHHLKAAAQQIMAQHGGKLPFDEASLRRLPGIGPYTAAAVASLAFGRPVVVLDGNAQRVSARLLDWPAPVKEARSLKVLRQALEHWMPSGHAREFNQAVMELGALICTPRNPRCVQCPVCAWCRAYAAKTVASRPVMSGRPLTEAVTVAVGVLCDNGKVFIQKRPPEGLMAGLWEFPGGKAQKGETPEGALRRELAEELGVTVSITEKITEIRHAITRFRLHLHAFRCVLNPPEQSIRLRVATEGRWVPVDALDGYAFPSANRRLIRLLQSAGEERR</sequence>
<dbReference type="Proteomes" id="UP000276223">
    <property type="component" value="Unassembled WGS sequence"/>
</dbReference>
<dbReference type="InterPro" id="IPR000086">
    <property type="entry name" value="NUDIX_hydrolase_dom"/>
</dbReference>
<dbReference type="GO" id="GO:0006298">
    <property type="term" value="P:mismatch repair"/>
    <property type="evidence" value="ECO:0007669"/>
    <property type="project" value="TreeGrafter"/>
</dbReference>
<evidence type="ECO:0000256" key="13">
    <source>
        <dbReference type="ARBA" id="ARBA00023204"/>
    </source>
</evidence>
<evidence type="ECO:0000256" key="14">
    <source>
        <dbReference type="ARBA" id="ARBA00023295"/>
    </source>
</evidence>
<keyword evidence="8" id="KW-0479">Metal-binding</keyword>
<comment type="catalytic activity">
    <reaction evidence="1">
        <text>Hydrolyzes free adenine bases from 7,8-dihydro-8-oxoguanine:adenine mismatched double-stranded DNA, leaving an apurinic site.</text>
        <dbReference type="EC" id="3.2.2.31"/>
    </reaction>
</comment>
<dbReference type="PRINTS" id="PR00502">
    <property type="entry name" value="NUDIXFAMILY"/>
</dbReference>
<keyword evidence="7" id="KW-0004">4Fe-4S</keyword>
<dbReference type="FunFam" id="1.10.340.30:FF:000002">
    <property type="entry name" value="Adenine DNA glycosylase"/>
    <property type="match status" value="1"/>
</dbReference>
<dbReference type="Pfam" id="PF00730">
    <property type="entry name" value="HhH-GPD"/>
    <property type="match status" value="1"/>
</dbReference>
<accession>A0A3N1ULD9</accession>
<dbReference type="SUPFAM" id="SSF55811">
    <property type="entry name" value="Nudix"/>
    <property type="match status" value="1"/>
</dbReference>
<evidence type="ECO:0000256" key="4">
    <source>
        <dbReference type="ARBA" id="ARBA00008343"/>
    </source>
</evidence>
<comment type="cofactor">
    <cofactor evidence="2">
        <name>[4Fe-4S] cluster</name>
        <dbReference type="ChEBI" id="CHEBI:49883"/>
    </cofactor>
</comment>
<evidence type="ECO:0000256" key="1">
    <source>
        <dbReference type="ARBA" id="ARBA00000843"/>
    </source>
</evidence>
<dbReference type="SUPFAM" id="SSF48150">
    <property type="entry name" value="DNA-glycosylase"/>
    <property type="match status" value="1"/>
</dbReference>
<dbReference type="PROSITE" id="PS00764">
    <property type="entry name" value="ENDONUCLEASE_III_1"/>
    <property type="match status" value="1"/>
</dbReference>
<dbReference type="PROSITE" id="PS00893">
    <property type="entry name" value="NUDIX_BOX"/>
    <property type="match status" value="1"/>
</dbReference>
<dbReference type="GO" id="GO:0035485">
    <property type="term" value="F:adenine/guanine mispair binding"/>
    <property type="evidence" value="ECO:0007669"/>
    <property type="project" value="TreeGrafter"/>
</dbReference>
<dbReference type="InterPro" id="IPR020476">
    <property type="entry name" value="Nudix_hydrolase"/>
</dbReference>
<dbReference type="GO" id="GO:0051539">
    <property type="term" value="F:4 iron, 4 sulfur cluster binding"/>
    <property type="evidence" value="ECO:0007669"/>
    <property type="project" value="UniProtKB-KW"/>
</dbReference>